<organism evidence="2 3">
    <name type="scientific">Portunus trituberculatus</name>
    <name type="common">Swimming crab</name>
    <name type="synonym">Neptunus trituberculatus</name>
    <dbReference type="NCBI Taxonomy" id="210409"/>
    <lineage>
        <taxon>Eukaryota</taxon>
        <taxon>Metazoa</taxon>
        <taxon>Ecdysozoa</taxon>
        <taxon>Arthropoda</taxon>
        <taxon>Crustacea</taxon>
        <taxon>Multicrustacea</taxon>
        <taxon>Malacostraca</taxon>
        <taxon>Eumalacostraca</taxon>
        <taxon>Eucarida</taxon>
        <taxon>Decapoda</taxon>
        <taxon>Pleocyemata</taxon>
        <taxon>Brachyura</taxon>
        <taxon>Eubrachyura</taxon>
        <taxon>Portunoidea</taxon>
        <taxon>Portunidae</taxon>
        <taxon>Portuninae</taxon>
        <taxon>Portunus</taxon>
    </lineage>
</organism>
<protein>
    <submittedName>
        <fullName evidence="2">Uncharacterized protein</fullName>
    </submittedName>
</protein>
<dbReference type="AlphaFoldDB" id="A0A5B7K208"/>
<accession>A0A5B7K208</accession>
<proteinExistence type="predicted"/>
<evidence type="ECO:0000313" key="2">
    <source>
        <dbReference type="EMBL" id="MPD00567.1"/>
    </source>
</evidence>
<name>A0A5B7K208_PORTR</name>
<feature type="compositionally biased region" description="Polar residues" evidence="1">
    <location>
        <begin position="21"/>
        <end position="30"/>
    </location>
</feature>
<sequence length="47" mass="4789">MFPSSSSTACILDLAPDPASGLSSKNSFTCGSGRGVKDVLRKGKESV</sequence>
<keyword evidence="3" id="KW-1185">Reference proteome</keyword>
<feature type="region of interest" description="Disordered" evidence="1">
    <location>
        <begin position="15"/>
        <end position="47"/>
    </location>
</feature>
<dbReference type="EMBL" id="VSRR010123503">
    <property type="protein sequence ID" value="MPD00567.1"/>
    <property type="molecule type" value="Genomic_DNA"/>
</dbReference>
<feature type="compositionally biased region" description="Basic and acidic residues" evidence="1">
    <location>
        <begin position="35"/>
        <end position="47"/>
    </location>
</feature>
<gene>
    <name evidence="2" type="ORF">E2C01_096048</name>
</gene>
<dbReference type="Proteomes" id="UP000324222">
    <property type="component" value="Unassembled WGS sequence"/>
</dbReference>
<reference evidence="2 3" key="1">
    <citation type="submission" date="2019-05" db="EMBL/GenBank/DDBJ databases">
        <title>Another draft genome of Portunus trituberculatus and its Hox gene families provides insights of decapod evolution.</title>
        <authorList>
            <person name="Jeong J.-H."/>
            <person name="Song I."/>
            <person name="Kim S."/>
            <person name="Choi T."/>
            <person name="Kim D."/>
            <person name="Ryu S."/>
            <person name="Kim W."/>
        </authorList>
    </citation>
    <scope>NUCLEOTIDE SEQUENCE [LARGE SCALE GENOMIC DNA]</scope>
    <source>
        <tissue evidence="2">Muscle</tissue>
    </source>
</reference>
<comment type="caution">
    <text evidence="2">The sequence shown here is derived from an EMBL/GenBank/DDBJ whole genome shotgun (WGS) entry which is preliminary data.</text>
</comment>
<evidence type="ECO:0000313" key="3">
    <source>
        <dbReference type="Proteomes" id="UP000324222"/>
    </source>
</evidence>
<evidence type="ECO:0000256" key="1">
    <source>
        <dbReference type="SAM" id="MobiDB-lite"/>
    </source>
</evidence>